<sequence length="322" mass="35766">MAIWVFQVWVSRRLEKVVSIFLFPQLFWLDSVGNLHPLISICSCLCCIDWWRGSRRPASPGLAGSAGVVVWWAVGDGCDGGDWKRSSGSDWLLIYWMASRSGGDDVISAMAVMGSPVVADGCWTAVDRLILIQPGPKFLTNSSNQPSSGTDVSFWEDKWIPYLHRFKLSSTKPLDCEISTVSDVIKPGLGAWDMEKMQGILSEEEIKAIFTIALPSLPCSDRLIWHYNSQVSSIVHLEGKKRSNLQPYIQRWILCLQSLRASKARCEFEEISPAQREVLEYQNAPTLANTAWRKPLPGSVKINCDVAVPSQGIYGNSSNGSP</sequence>
<gene>
    <name evidence="1" type="ORF">RHMOL_Rhmol04G0369000</name>
</gene>
<evidence type="ECO:0000313" key="1">
    <source>
        <dbReference type="EMBL" id="KAI8561792.1"/>
    </source>
</evidence>
<reference evidence="1" key="1">
    <citation type="submission" date="2022-02" db="EMBL/GenBank/DDBJ databases">
        <title>Plant Genome Project.</title>
        <authorList>
            <person name="Zhang R.-G."/>
        </authorList>
    </citation>
    <scope>NUCLEOTIDE SEQUENCE</scope>
    <source>
        <strain evidence="1">AT1</strain>
    </source>
</reference>
<name>A0ACC0PAP2_RHOML</name>
<accession>A0ACC0PAP2</accession>
<organism evidence="1 2">
    <name type="scientific">Rhododendron molle</name>
    <name type="common">Chinese azalea</name>
    <name type="synonym">Azalea mollis</name>
    <dbReference type="NCBI Taxonomy" id="49168"/>
    <lineage>
        <taxon>Eukaryota</taxon>
        <taxon>Viridiplantae</taxon>
        <taxon>Streptophyta</taxon>
        <taxon>Embryophyta</taxon>
        <taxon>Tracheophyta</taxon>
        <taxon>Spermatophyta</taxon>
        <taxon>Magnoliopsida</taxon>
        <taxon>eudicotyledons</taxon>
        <taxon>Gunneridae</taxon>
        <taxon>Pentapetalae</taxon>
        <taxon>asterids</taxon>
        <taxon>Ericales</taxon>
        <taxon>Ericaceae</taxon>
        <taxon>Ericoideae</taxon>
        <taxon>Rhodoreae</taxon>
        <taxon>Rhododendron</taxon>
    </lineage>
</organism>
<protein>
    <submittedName>
        <fullName evidence="1">Uncharacterized protein</fullName>
    </submittedName>
</protein>
<comment type="caution">
    <text evidence="1">The sequence shown here is derived from an EMBL/GenBank/DDBJ whole genome shotgun (WGS) entry which is preliminary data.</text>
</comment>
<keyword evidence="2" id="KW-1185">Reference proteome</keyword>
<evidence type="ECO:0000313" key="2">
    <source>
        <dbReference type="Proteomes" id="UP001062846"/>
    </source>
</evidence>
<proteinExistence type="predicted"/>
<dbReference type="Proteomes" id="UP001062846">
    <property type="component" value="Chromosome 4"/>
</dbReference>
<dbReference type="EMBL" id="CM046391">
    <property type="protein sequence ID" value="KAI8561792.1"/>
    <property type="molecule type" value="Genomic_DNA"/>
</dbReference>